<protein>
    <submittedName>
        <fullName evidence="3">Histidine kinase</fullName>
    </submittedName>
</protein>
<dbReference type="PROSITE" id="PS00018">
    <property type="entry name" value="EF_HAND_1"/>
    <property type="match status" value="1"/>
</dbReference>
<evidence type="ECO:0000313" key="4">
    <source>
        <dbReference type="Proteomes" id="UP000676996"/>
    </source>
</evidence>
<accession>A0A8T4IBN8</accession>
<sequence>MWRYLAGAVSAMFFIAAGLLLYRGDAAPKQPLPGPPPSAAPVAGTAPDKVAVTAPPKATEKTREEKRFDRYDDNADEAITRDELLKSRRTRYANLDTDHDGKLSFREWAHTTYDKFDKADADKSGTLSRVEFATTRRKSKPKPRKPACSCAGD</sequence>
<reference evidence="3" key="1">
    <citation type="submission" date="2021-04" db="EMBL/GenBank/DDBJ databases">
        <title>Ouciella asimina sp. nov., isolated from the surface seawater in the hydrothermal field of Okinawa Trough.</title>
        <authorList>
            <person name="Shuang W."/>
        </authorList>
    </citation>
    <scope>NUCLEOTIDE SEQUENCE</scope>
    <source>
        <strain evidence="3">LXI357</strain>
    </source>
</reference>
<dbReference type="InterPro" id="IPR011992">
    <property type="entry name" value="EF-hand-dom_pair"/>
</dbReference>
<comment type="caution">
    <text evidence="3">The sequence shown here is derived from an EMBL/GenBank/DDBJ whole genome shotgun (WGS) entry which is preliminary data.</text>
</comment>
<dbReference type="GO" id="GO:0016301">
    <property type="term" value="F:kinase activity"/>
    <property type="evidence" value="ECO:0007669"/>
    <property type="project" value="UniProtKB-KW"/>
</dbReference>
<dbReference type="RefSeq" id="WP_284052785.1">
    <property type="nucleotide sequence ID" value="NZ_JAGRQC010000001.1"/>
</dbReference>
<keyword evidence="3" id="KW-0808">Transferase</keyword>
<feature type="domain" description="EF-hand" evidence="2">
    <location>
        <begin position="95"/>
        <end position="108"/>
    </location>
</feature>
<dbReference type="InterPro" id="IPR018247">
    <property type="entry name" value="EF_Hand_1_Ca_BS"/>
</dbReference>
<gene>
    <name evidence="3" type="ORF">J7S20_03210</name>
</gene>
<evidence type="ECO:0000256" key="1">
    <source>
        <dbReference type="SAM" id="MobiDB-lite"/>
    </source>
</evidence>
<dbReference type="Gene3D" id="1.10.238.10">
    <property type="entry name" value="EF-hand"/>
    <property type="match status" value="1"/>
</dbReference>
<dbReference type="Pfam" id="PF13202">
    <property type="entry name" value="EF-hand_5"/>
    <property type="match status" value="2"/>
</dbReference>
<name>A0A8T4IBN8_9SPHN</name>
<feature type="domain" description="EF-hand" evidence="2">
    <location>
        <begin position="116"/>
        <end position="133"/>
    </location>
</feature>
<dbReference type="SUPFAM" id="SSF47473">
    <property type="entry name" value="EF-hand"/>
    <property type="match status" value="1"/>
</dbReference>
<feature type="region of interest" description="Disordered" evidence="1">
    <location>
        <begin position="27"/>
        <end position="65"/>
    </location>
</feature>
<dbReference type="AlphaFoldDB" id="A0A8T4IBN8"/>
<dbReference type="EMBL" id="JAGRQC010000001">
    <property type="protein sequence ID" value="MBR0551512.1"/>
    <property type="molecule type" value="Genomic_DNA"/>
</dbReference>
<evidence type="ECO:0000313" key="3">
    <source>
        <dbReference type="EMBL" id="MBR0551512.1"/>
    </source>
</evidence>
<proteinExistence type="predicted"/>
<keyword evidence="4" id="KW-1185">Reference proteome</keyword>
<feature type="region of interest" description="Disordered" evidence="1">
    <location>
        <begin position="132"/>
        <end position="153"/>
    </location>
</feature>
<feature type="compositionally biased region" description="Pro residues" evidence="1">
    <location>
        <begin position="30"/>
        <end position="39"/>
    </location>
</feature>
<dbReference type="Proteomes" id="UP000676996">
    <property type="component" value="Unassembled WGS sequence"/>
</dbReference>
<organism evidence="3 4">
    <name type="scientific">Stakelama marina</name>
    <dbReference type="NCBI Taxonomy" id="2826939"/>
    <lineage>
        <taxon>Bacteria</taxon>
        <taxon>Pseudomonadati</taxon>
        <taxon>Pseudomonadota</taxon>
        <taxon>Alphaproteobacteria</taxon>
        <taxon>Sphingomonadales</taxon>
        <taxon>Sphingomonadaceae</taxon>
        <taxon>Stakelama</taxon>
    </lineage>
</organism>
<evidence type="ECO:0000259" key="2">
    <source>
        <dbReference type="Pfam" id="PF13202"/>
    </source>
</evidence>
<dbReference type="GO" id="GO:0005509">
    <property type="term" value="F:calcium ion binding"/>
    <property type="evidence" value="ECO:0007669"/>
    <property type="project" value="InterPro"/>
</dbReference>
<feature type="compositionally biased region" description="Basic residues" evidence="1">
    <location>
        <begin position="135"/>
        <end position="145"/>
    </location>
</feature>
<dbReference type="InterPro" id="IPR002048">
    <property type="entry name" value="EF_hand_dom"/>
</dbReference>
<keyword evidence="3" id="KW-0418">Kinase</keyword>